<evidence type="ECO:0000313" key="3">
    <source>
        <dbReference type="Proteomes" id="UP000008909"/>
    </source>
</evidence>
<reference key="2">
    <citation type="submission" date="2011-10" db="EMBL/GenBank/DDBJ databases">
        <title>The genome and transcriptome sequence of Clonorchis sinensis provide insights into the carcinogenic liver fluke.</title>
        <authorList>
            <person name="Wang X."/>
            <person name="Huang Y."/>
            <person name="Chen W."/>
            <person name="Liu H."/>
            <person name="Guo L."/>
            <person name="Chen Y."/>
            <person name="Luo F."/>
            <person name="Zhou W."/>
            <person name="Sun J."/>
            <person name="Mao Q."/>
            <person name="Liang P."/>
            <person name="Zhou C."/>
            <person name="Tian Y."/>
            <person name="Men J."/>
            <person name="Lv X."/>
            <person name="Huang L."/>
            <person name="Zhou J."/>
            <person name="Hu Y."/>
            <person name="Li R."/>
            <person name="Zhang F."/>
            <person name="Lei H."/>
            <person name="Li X."/>
            <person name="Hu X."/>
            <person name="Liang C."/>
            <person name="Xu J."/>
            <person name="Wu Z."/>
            <person name="Yu X."/>
        </authorList>
    </citation>
    <scope>NUCLEOTIDE SEQUENCE</scope>
    <source>
        <strain>Henan</strain>
    </source>
</reference>
<keyword evidence="3" id="KW-1185">Reference proteome</keyword>
<accession>G7YGX3</accession>
<protein>
    <submittedName>
        <fullName evidence="2">Uncharacterized protein</fullName>
    </submittedName>
</protein>
<feature type="compositionally biased region" description="Polar residues" evidence="1">
    <location>
        <begin position="142"/>
        <end position="152"/>
    </location>
</feature>
<organism evidence="2 3">
    <name type="scientific">Clonorchis sinensis</name>
    <name type="common">Chinese liver fluke</name>
    <dbReference type="NCBI Taxonomy" id="79923"/>
    <lineage>
        <taxon>Eukaryota</taxon>
        <taxon>Metazoa</taxon>
        <taxon>Spiralia</taxon>
        <taxon>Lophotrochozoa</taxon>
        <taxon>Platyhelminthes</taxon>
        <taxon>Trematoda</taxon>
        <taxon>Digenea</taxon>
        <taxon>Opisthorchiida</taxon>
        <taxon>Opisthorchiata</taxon>
        <taxon>Opisthorchiidae</taxon>
        <taxon>Clonorchis</taxon>
    </lineage>
</organism>
<feature type="region of interest" description="Disordered" evidence="1">
    <location>
        <begin position="141"/>
        <end position="163"/>
    </location>
</feature>
<reference evidence="2" key="1">
    <citation type="journal article" date="2011" name="Genome Biol.">
        <title>The draft genome of the carcinogenic human liver fluke Clonorchis sinensis.</title>
        <authorList>
            <person name="Wang X."/>
            <person name="Chen W."/>
            <person name="Huang Y."/>
            <person name="Sun J."/>
            <person name="Men J."/>
            <person name="Liu H."/>
            <person name="Luo F."/>
            <person name="Guo L."/>
            <person name="Lv X."/>
            <person name="Deng C."/>
            <person name="Zhou C."/>
            <person name="Fan Y."/>
            <person name="Li X."/>
            <person name="Huang L."/>
            <person name="Hu Y."/>
            <person name="Liang C."/>
            <person name="Hu X."/>
            <person name="Xu J."/>
            <person name="Yu X."/>
        </authorList>
    </citation>
    <scope>NUCLEOTIDE SEQUENCE [LARGE SCALE GENOMIC DNA]</scope>
    <source>
        <strain evidence="2">Henan</strain>
    </source>
</reference>
<dbReference type="EMBL" id="DF143255">
    <property type="protein sequence ID" value="GAA52206.1"/>
    <property type="molecule type" value="Genomic_DNA"/>
</dbReference>
<dbReference type="Proteomes" id="UP000008909">
    <property type="component" value="Unassembled WGS sequence"/>
</dbReference>
<sequence length="561" mass="62955">MWNIGPSSEKGLRISEDEVKRSLVNSRQQKCAFHVKLLSSKSSSIANNQLLNTGSIQTVWVDERELLSQYHVSGLTHVSSIVNAGIHWNITVQFPFGIDIHSAMANSARMNAVSPVETMGSVTVFSTQWPRIKAYIRYCTRPNRTTPGSPRSPSRGRNDSPYRTAGKLAAYHKKLSTIYATGVTADTTDEKPYSKLNKRRRVTCRKCGLPFGYVPLSCAYLEADLAFLYDKIRKKKQAESGNQSNENNEVEFAGRATGEKTLLASNEQAQACAREAHEMEEKPKTAKRFTVQTLALSSTSEEPADERMFLSMFLPDCINIRVNPRCSDPQIEADGPCAILYRFKFLDGVRENAEVVKCSGCDSTVGVRFEPVTFDMAFPAGSLRSSQNLGIIQRTYCRQKTLSFEEESDRSNNPPSTSDNTYAFWDRAEREGWISLSLECVDIEPLFGLVGLDQFSIRYEGGEMSPLFYHSIESDVLFSQNSATWMVPARRIKGGRYVAGHSDYQVTGWDKVYYDLEHIDKAVPNTLGHGDMVQATVRRLCPIYPPSKPTEQHAEKMETKQ</sequence>
<evidence type="ECO:0000313" key="2">
    <source>
        <dbReference type="EMBL" id="GAA52206.1"/>
    </source>
</evidence>
<dbReference type="AlphaFoldDB" id="G7YGX3"/>
<evidence type="ECO:0000256" key="1">
    <source>
        <dbReference type="SAM" id="MobiDB-lite"/>
    </source>
</evidence>
<gene>
    <name evidence="2" type="ORF">CLF_107592</name>
</gene>
<name>G7YGX3_CLOSI</name>
<proteinExistence type="predicted"/>